<comment type="caution">
    <text evidence="1">The sequence shown here is derived from an EMBL/GenBank/DDBJ whole genome shotgun (WGS) entry which is preliminary data.</text>
</comment>
<reference evidence="2" key="1">
    <citation type="journal article" date="2022" name="Mol. Ecol. Resour.">
        <title>The genomes of chicory, endive, great burdock and yacon provide insights into Asteraceae palaeo-polyploidization history and plant inulin production.</title>
        <authorList>
            <person name="Fan W."/>
            <person name="Wang S."/>
            <person name="Wang H."/>
            <person name="Wang A."/>
            <person name="Jiang F."/>
            <person name="Liu H."/>
            <person name="Zhao H."/>
            <person name="Xu D."/>
            <person name="Zhang Y."/>
        </authorList>
    </citation>
    <scope>NUCLEOTIDE SEQUENCE [LARGE SCALE GENOMIC DNA]</scope>
    <source>
        <strain evidence="2">cv. Yunnan</strain>
    </source>
</reference>
<accession>A0ACB9I3P9</accession>
<protein>
    <submittedName>
        <fullName evidence="1">Uncharacterized protein</fullName>
    </submittedName>
</protein>
<keyword evidence="2" id="KW-1185">Reference proteome</keyword>
<dbReference type="Proteomes" id="UP001056120">
    <property type="component" value="Linkage Group LG10"/>
</dbReference>
<evidence type="ECO:0000313" key="2">
    <source>
        <dbReference type="Proteomes" id="UP001056120"/>
    </source>
</evidence>
<evidence type="ECO:0000313" key="1">
    <source>
        <dbReference type="EMBL" id="KAI3802120.1"/>
    </source>
</evidence>
<gene>
    <name evidence="1" type="ORF">L1987_30246</name>
</gene>
<sequence length="119" mass="13824">MKRFMNQTKKHGIGNMNSVLEDARLNSLVDIDLLDIPILQAKHFYVMCFNLKDDFNANIFYKYDIKDYTNNIIFFLMDGGDWCWYVAANGLIVEVLGDVGYHYLRLKAWGGLWLGCTLD</sequence>
<proteinExistence type="predicted"/>
<organism evidence="1 2">
    <name type="scientific">Smallanthus sonchifolius</name>
    <dbReference type="NCBI Taxonomy" id="185202"/>
    <lineage>
        <taxon>Eukaryota</taxon>
        <taxon>Viridiplantae</taxon>
        <taxon>Streptophyta</taxon>
        <taxon>Embryophyta</taxon>
        <taxon>Tracheophyta</taxon>
        <taxon>Spermatophyta</taxon>
        <taxon>Magnoliopsida</taxon>
        <taxon>eudicotyledons</taxon>
        <taxon>Gunneridae</taxon>
        <taxon>Pentapetalae</taxon>
        <taxon>asterids</taxon>
        <taxon>campanulids</taxon>
        <taxon>Asterales</taxon>
        <taxon>Asteraceae</taxon>
        <taxon>Asteroideae</taxon>
        <taxon>Heliantheae alliance</taxon>
        <taxon>Millerieae</taxon>
        <taxon>Smallanthus</taxon>
    </lineage>
</organism>
<dbReference type="EMBL" id="CM042027">
    <property type="protein sequence ID" value="KAI3802120.1"/>
    <property type="molecule type" value="Genomic_DNA"/>
</dbReference>
<name>A0ACB9I3P9_9ASTR</name>
<reference evidence="1 2" key="2">
    <citation type="journal article" date="2022" name="Mol. Ecol. Resour.">
        <title>The genomes of chicory, endive, great burdock and yacon provide insights into Asteraceae paleo-polyploidization history and plant inulin production.</title>
        <authorList>
            <person name="Fan W."/>
            <person name="Wang S."/>
            <person name="Wang H."/>
            <person name="Wang A."/>
            <person name="Jiang F."/>
            <person name="Liu H."/>
            <person name="Zhao H."/>
            <person name="Xu D."/>
            <person name="Zhang Y."/>
        </authorList>
    </citation>
    <scope>NUCLEOTIDE SEQUENCE [LARGE SCALE GENOMIC DNA]</scope>
    <source>
        <strain evidence="2">cv. Yunnan</strain>
        <tissue evidence="1">Leaves</tissue>
    </source>
</reference>